<keyword evidence="3" id="KW-1185">Reference proteome</keyword>
<feature type="domain" description="Outer membrane protein beta-barrel" evidence="1">
    <location>
        <begin position="29"/>
        <end position="248"/>
    </location>
</feature>
<proteinExistence type="predicted"/>
<dbReference type="OrthoDB" id="1429208at2"/>
<organism evidence="2 3">
    <name type="scientific">Natronoflexus pectinivorans</name>
    <dbReference type="NCBI Taxonomy" id="682526"/>
    <lineage>
        <taxon>Bacteria</taxon>
        <taxon>Pseudomonadati</taxon>
        <taxon>Bacteroidota</taxon>
        <taxon>Bacteroidia</taxon>
        <taxon>Marinilabiliales</taxon>
        <taxon>Marinilabiliaceae</taxon>
        <taxon>Natronoflexus</taxon>
    </lineage>
</organism>
<gene>
    <name evidence="2" type="ORF">EV194_1353</name>
</gene>
<dbReference type="Pfam" id="PF13568">
    <property type="entry name" value="OMP_b-brl_2"/>
    <property type="match status" value="1"/>
</dbReference>
<dbReference type="RefSeq" id="WP_132435690.1">
    <property type="nucleotide sequence ID" value="NZ_SLWK01000035.1"/>
</dbReference>
<comment type="caution">
    <text evidence="2">The sequence shown here is derived from an EMBL/GenBank/DDBJ whole genome shotgun (WGS) entry which is preliminary data.</text>
</comment>
<evidence type="ECO:0000313" key="2">
    <source>
        <dbReference type="EMBL" id="TCO01021.1"/>
    </source>
</evidence>
<dbReference type="Proteomes" id="UP000295221">
    <property type="component" value="Unassembled WGS sequence"/>
</dbReference>
<name>A0A4R2G1B3_9BACT</name>
<sequence>MNYLGKLLFIFVIMFSITSLILAENKVKIEHGVKVGLNTSTVLVSLSDYNSSGYLENYTEYKFNTGFNAGYFLEIALSKKLSFQPEIALSIKGMRSNSYISEQRPASSGYNMRELNATSKITSYYIELPLYIKTYFYFGESRKIIAGIGPFFAYGIGGNMEAKLKLSAPYGYWTGSKKIFKEDKINFNNSTFVNDGMVGFNAERYINEPYWHKSIKRIDGGISSFVGYDFQNNLFVTTVCNWGIKNILNSFETGNDRVDSRINNLTFSISAGYKF</sequence>
<dbReference type="InterPro" id="IPR025665">
    <property type="entry name" value="Beta-barrel_OMP_2"/>
</dbReference>
<dbReference type="AlphaFoldDB" id="A0A4R2G1B3"/>
<evidence type="ECO:0000313" key="3">
    <source>
        <dbReference type="Proteomes" id="UP000295221"/>
    </source>
</evidence>
<evidence type="ECO:0000259" key="1">
    <source>
        <dbReference type="Pfam" id="PF13568"/>
    </source>
</evidence>
<dbReference type="EMBL" id="SLWK01000035">
    <property type="protein sequence ID" value="TCO01021.1"/>
    <property type="molecule type" value="Genomic_DNA"/>
</dbReference>
<reference evidence="2 3" key="1">
    <citation type="submission" date="2019-03" db="EMBL/GenBank/DDBJ databases">
        <title>Genomic Encyclopedia of Type Strains, Phase IV (KMG-IV): sequencing the most valuable type-strain genomes for metagenomic binning, comparative biology and taxonomic classification.</title>
        <authorList>
            <person name="Goeker M."/>
        </authorList>
    </citation>
    <scope>NUCLEOTIDE SEQUENCE [LARGE SCALE GENOMIC DNA]</scope>
    <source>
        <strain evidence="2 3">DSM 24179</strain>
    </source>
</reference>
<protein>
    <submittedName>
        <fullName evidence="2">Outer membrane protein with beta-barrel domain</fullName>
    </submittedName>
</protein>
<accession>A0A4R2G1B3</accession>